<gene>
    <name evidence="2" type="ORF">BJY01DRAFT_249103</name>
</gene>
<protein>
    <recommendedName>
        <fullName evidence="4">Ig-like domain-containing protein</fullName>
    </recommendedName>
</protein>
<feature type="transmembrane region" description="Helical" evidence="1">
    <location>
        <begin position="123"/>
        <end position="143"/>
    </location>
</feature>
<accession>A0ABR4JQV3</accession>
<reference evidence="2 3" key="1">
    <citation type="submission" date="2024-07" db="EMBL/GenBank/DDBJ databases">
        <title>Section-level genome sequencing and comparative genomics of Aspergillus sections Usti and Cavernicolus.</title>
        <authorList>
            <consortium name="Lawrence Berkeley National Laboratory"/>
            <person name="Nybo J.L."/>
            <person name="Vesth T.C."/>
            <person name="Theobald S."/>
            <person name="Frisvad J.C."/>
            <person name="Larsen T.O."/>
            <person name="Kjaerboelling I."/>
            <person name="Rothschild-Mancinelli K."/>
            <person name="Lyhne E.K."/>
            <person name="Kogle M.E."/>
            <person name="Barry K."/>
            <person name="Clum A."/>
            <person name="Na H."/>
            <person name="Ledsgaard L."/>
            <person name="Lin J."/>
            <person name="Lipzen A."/>
            <person name="Kuo A."/>
            <person name="Riley R."/>
            <person name="Mondo S."/>
            <person name="Labutti K."/>
            <person name="Haridas S."/>
            <person name="Pangalinan J."/>
            <person name="Salamov A.A."/>
            <person name="Simmons B.A."/>
            <person name="Magnuson J.K."/>
            <person name="Chen J."/>
            <person name="Drula E."/>
            <person name="Henrissat B."/>
            <person name="Wiebenga A."/>
            <person name="Lubbers R.J."/>
            <person name="Gomes A.C."/>
            <person name="Makela M.R."/>
            <person name="Stajich J."/>
            <person name="Grigoriev I.V."/>
            <person name="Mortensen U.H."/>
            <person name="De Vries R.P."/>
            <person name="Baker S.E."/>
            <person name="Andersen M.R."/>
        </authorList>
    </citation>
    <scope>NUCLEOTIDE SEQUENCE [LARGE SCALE GENOMIC DNA]</scope>
    <source>
        <strain evidence="2 3">CBS 123904</strain>
    </source>
</reference>
<keyword evidence="1" id="KW-1133">Transmembrane helix</keyword>
<sequence length="183" mass="21791">MDYEAVQRAAIWCESRRVNNPLRRPDNERQIYFQEFSNNQRVTCASYINTRGTDHDDTYYVSSGYESKDEPIIPRWRQNHQDLVNIDYYADEPSRIQSLCPVYRCEYIGPDLRRWRWRRVGRCLYCCGAVPIVLIITALRDLFDLLLDTLMMIDWDRLETMVRTWSEQSSSSSEADSEPRTQL</sequence>
<evidence type="ECO:0008006" key="4">
    <source>
        <dbReference type="Google" id="ProtNLM"/>
    </source>
</evidence>
<organism evidence="2 3">
    <name type="scientific">Aspergillus pseudoustus</name>
    <dbReference type="NCBI Taxonomy" id="1810923"/>
    <lineage>
        <taxon>Eukaryota</taxon>
        <taxon>Fungi</taxon>
        <taxon>Dikarya</taxon>
        <taxon>Ascomycota</taxon>
        <taxon>Pezizomycotina</taxon>
        <taxon>Eurotiomycetes</taxon>
        <taxon>Eurotiomycetidae</taxon>
        <taxon>Eurotiales</taxon>
        <taxon>Aspergillaceae</taxon>
        <taxon>Aspergillus</taxon>
        <taxon>Aspergillus subgen. Nidulantes</taxon>
    </lineage>
</organism>
<comment type="caution">
    <text evidence="2">The sequence shown here is derived from an EMBL/GenBank/DDBJ whole genome shotgun (WGS) entry which is preliminary data.</text>
</comment>
<keyword evidence="3" id="KW-1185">Reference proteome</keyword>
<evidence type="ECO:0000256" key="1">
    <source>
        <dbReference type="SAM" id="Phobius"/>
    </source>
</evidence>
<keyword evidence="1" id="KW-0812">Transmembrane</keyword>
<dbReference type="EMBL" id="JBFXLU010000099">
    <property type="protein sequence ID" value="KAL2842423.1"/>
    <property type="molecule type" value="Genomic_DNA"/>
</dbReference>
<name>A0ABR4JQV3_9EURO</name>
<keyword evidence="1" id="KW-0472">Membrane</keyword>
<evidence type="ECO:0000313" key="2">
    <source>
        <dbReference type="EMBL" id="KAL2842423.1"/>
    </source>
</evidence>
<proteinExistence type="predicted"/>
<evidence type="ECO:0000313" key="3">
    <source>
        <dbReference type="Proteomes" id="UP001610446"/>
    </source>
</evidence>
<dbReference type="Proteomes" id="UP001610446">
    <property type="component" value="Unassembled WGS sequence"/>
</dbReference>